<evidence type="ECO:0000256" key="1">
    <source>
        <dbReference type="SAM" id="MobiDB-lite"/>
    </source>
</evidence>
<evidence type="ECO:0000313" key="2">
    <source>
        <dbReference type="EMBL" id="VWB77037.1"/>
    </source>
</evidence>
<proteinExistence type="predicted"/>
<dbReference type="Proteomes" id="UP000494330">
    <property type="component" value="Unassembled WGS sequence"/>
</dbReference>
<dbReference type="EMBL" id="CABVQD010000011">
    <property type="protein sequence ID" value="VWB77037.1"/>
    <property type="molecule type" value="Genomic_DNA"/>
</dbReference>
<sequence length="85" mass="9366">MAGRLLVAHRWLRRYGPNNTASNRIPPRIRYWYDVGTLAPRTSPTIHTQADTGTRPCRFGAAASGNSPPPLPAPDAFERLVDSPL</sequence>
<dbReference type="AlphaFoldDB" id="A0A6J5DJN0"/>
<keyword evidence="3" id="KW-1185">Reference proteome</keyword>
<gene>
    <name evidence="2" type="ORF">BPA30113_03510</name>
</gene>
<feature type="region of interest" description="Disordered" evidence="1">
    <location>
        <begin position="43"/>
        <end position="75"/>
    </location>
</feature>
<organism evidence="2 3">
    <name type="scientific">Burkholderia paludis</name>
    <dbReference type="NCBI Taxonomy" id="1506587"/>
    <lineage>
        <taxon>Bacteria</taxon>
        <taxon>Pseudomonadati</taxon>
        <taxon>Pseudomonadota</taxon>
        <taxon>Betaproteobacteria</taxon>
        <taxon>Burkholderiales</taxon>
        <taxon>Burkholderiaceae</taxon>
        <taxon>Burkholderia</taxon>
        <taxon>Burkholderia cepacia complex</taxon>
    </lineage>
</organism>
<name>A0A6J5DJN0_9BURK</name>
<protein>
    <submittedName>
        <fullName evidence="2">Uncharacterized protein</fullName>
    </submittedName>
</protein>
<reference evidence="2 3" key="1">
    <citation type="submission" date="2019-09" db="EMBL/GenBank/DDBJ databases">
        <authorList>
            <person name="Depoorter E."/>
        </authorList>
    </citation>
    <scope>NUCLEOTIDE SEQUENCE [LARGE SCALE GENOMIC DNA]</scope>
    <source>
        <strain evidence="2">LMG 30113</strain>
    </source>
</reference>
<feature type="compositionally biased region" description="Polar residues" evidence="1">
    <location>
        <begin position="43"/>
        <end position="52"/>
    </location>
</feature>
<evidence type="ECO:0000313" key="3">
    <source>
        <dbReference type="Proteomes" id="UP000494330"/>
    </source>
</evidence>
<accession>A0A6J5DJN0</accession>